<keyword evidence="3" id="KW-0862">Zinc</keyword>
<dbReference type="PROSITE" id="PS50089">
    <property type="entry name" value="ZF_RING_2"/>
    <property type="match status" value="1"/>
</dbReference>
<protein>
    <submittedName>
        <fullName evidence="7">RING-type domain-containing protein</fullName>
    </submittedName>
</protein>
<dbReference type="Gene3D" id="3.30.40.10">
    <property type="entry name" value="Zinc/RING finger domain, C3HC4 (zinc finger)"/>
    <property type="match status" value="1"/>
</dbReference>
<dbReference type="PROSITE" id="PS00518">
    <property type="entry name" value="ZF_RING_1"/>
    <property type="match status" value="2"/>
</dbReference>
<dbReference type="eggNOG" id="ENOG502SQ14">
    <property type="taxonomic scope" value="Eukaryota"/>
</dbReference>
<dbReference type="Proteomes" id="UP000095284">
    <property type="component" value="Unplaced"/>
</dbReference>
<dbReference type="InterPro" id="IPR001841">
    <property type="entry name" value="Znf_RING"/>
</dbReference>
<name>A0A1I7RLM7_BURXY</name>
<organism evidence="6 7">
    <name type="scientific">Bursaphelenchus xylophilus</name>
    <name type="common">Pinewood nematode worm</name>
    <name type="synonym">Aphelenchoides xylophilus</name>
    <dbReference type="NCBI Taxonomy" id="6326"/>
    <lineage>
        <taxon>Eukaryota</taxon>
        <taxon>Metazoa</taxon>
        <taxon>Ecdysozoa</taxon>
        <taxon>Nematoda</taxon>
        <taxon>Chromadorea</taxon>
        <taxon>Rhabditida</taxon>
        <taxon>Tylenchina</taxon>
        <taxon>Tylenchomorpha</taxon>
        <taxon>Aphelenchoidea</taxon>
        <taxon>Aphelenchoididae</taxon>
        <taxon>Bursaphelenchus</taxon>
    </lineage>
</organism>
<dbReference type="InterPro" id="IPR013083">
    <property type="entry name" value="Znf_RING/FYVE/PHD"/>
</dbReference>
<reference evidence="7" key="1">
    <citation type="submission" date="2016-11" db="UniProtKB">
        <authorList>
            <consortium name="WormBaseParasite"/>
        </authorList>
    </citation>
    <scope>IDENTIFICATION</scope>
</reference>
<evidence type="ECO:0000256" key="1">
    <source>
        <dbReference type="ARBA" id="ARBA00022723"/>
    </source>
</evidence>
<dbReference type="InterPro" id="IPR017907">
    <property type="entry name" value="Znf_RING_CS"/>
</dbReference>
<dbReference type="GO" id="GO:0008270">
    <property type="term" value="F:zinc ion binding"/>
    <property type="evidence" value="ECO:0007669"/>
    <property type="project" value="UniProtKB-KW"/>
</dbReference>
<dbReference type="AlphaFoldDB" id="A0A1I7RLM7"/>
<evidence type="ECO:0000259" key="5">
    <source>
        <dbReference type="PROSITE" id="PS50089"/>
    </source>
</evidence>
<evidence type="ECO:0000313" key="6">
    <source>
        <dbReference type="Proteomes" id="UP000095284"/>
    </source>
</evidence>
<proteinExistence type="predicted"/>
<dbReference type="SUPFAM" id="SSF57850">
    <property type="entry name" value="RING/U-box"/>
    <property type="match status" value="3"/>
</dbReference>
<evidence type="ECO:0000313" key="7">
    <source>
        <dbReference type="WBParaSite" id="BXY_0161200.1"/>
    </source>
</evidence>
<evidence type="ECO:0000256" key="4">
    <source>
        <dbReference type="PROSITE-ProRule" id="PRU00175"/>
    </source>
</evidence>
<dbReference type="WBParaSite" id="BXY_0161200.1">
    <property type="protein sequence ID" value="BXY_0161200.1"/>
    <property type="gene ID" value="BXY_0161200"/>
</dbReference>
<keyword evidence="1" id="KW-0479">Metal-binding</keyword>
<evidence type="ECO:0000256" key="2">
    <source>
        <dbReference type="ARBA" id="ARBA00022771"/>
    </source>
</evidence>
<feature type="domain" description="RING-type" evidence="5">
    <location>
        <begin position="24"/>
        <end position="62"/>
    </location>
</feature>
<keyword evidence="2 4" id="KW-0863">Zinc-finger</keyword>
<accession>A0A1I7RLM7</accession>
<evidence type="ECO:0000256" key="3">
    <source>
        <dbReference type="ARBA" id="ARBA00022833"/>
    </source>
</evidence>
<sequence length="431" mass="49112">MFHFNFCLTPRHGAKMSEVLKMKCRICNRDFVETEMVQIWPCLHMFCPKCIDIHRQSSKLCPAPDCCSLIKICDDLKWNMCENYLCLRRLSPPVDLYKMSGCGHEICVQCFTDASRREPQICPVLKCGGPLAEEDDGECDGQCHKQQEPDKLITTVCCQAKYCHPCFAKVHGVPDVSKMDLKTTRCPQGKCVDKEQRRRHSRHRGNTPATLSKCMGYPDCTGEALRNFPSEQECDHEVCLNCLDRIITECTNNDNLPLCPNDQCRLPYRFESVAALKALLPHHAKYFANLALDVTHGYEAIRDDTVTAIDVHPFKPNEKRSFDMKCSVSEEDDQGPCLITFSKDGTLGELLRETRRTLKILPTDKVYGYFVRREDAEDEQLIVNHQTSKKPVTDFNFDLDTHLIIDVTGIVMTKKQKADSAVKSQTKKSRG</sequence>